<organism evidence="7">
    <name type="scientific">hydrocarbon metagenome</name>
    <dbReference type="NCBI Taxonomy" id="938273"/>
    <lineage>
        <taxon>unclassified sequences</taxon>
        <taxon>metagenomes</taxon>
        <taxon>ecological metagenomes</taxon>
    </lineage>
</organism>
<feature type="transmembrane region" description="Helical" evidence="6">
    <location>
        <begin position="279"/>
        <end position="306"/>
    </location>
</feature>
<evidence type="ECO:0000256" key="6">
    <source>
        <dbReference type="SAM" id="Phobius"/>
    </source>
</evidence>
<dbReference type="PANTHER" id="PTHR42948">
    <property type="entry name" value="TRANSPORTER"/>
    <property type="match status" value="1"/>
</dbReference>
<reference evidence="7" key="1">
    <citation type="journal article" date="2015" name="Proc. Natl. Acad. Sci. U.S.A.">
        <title>Networks of energetic and metabolic interactions define dynamics in microbial communities.</title>
        <authorList>
            <person name="Embree M."/>
            <person name="Liu J.K."/>
            <person name="Al-Bassam M.M."/>
            <person name="Zengler K."/>
        </authorList>
    </citation>
    <scope>NUCLEOTIDE SEQUENCE</scope>
</reference>
<evidence type="ECO:0000256" key="3">
    <source>
        <dbReference type="ARBA" id="ARBA00022692"/>
    </source>
</evidence>
<keyword evidence="4 6" id="KW-1133">Transmembrane helix</keyword>
<dbReference type="AlphaFoldDB" id="A0A0W8F413"/>
<name>A0A0W8F413_9ZZZZ</name>
<feature type="transmembrane region" description="Helical" evidence="6">
    <location>
        <begin position="406"/>
        <end position="424"/>
    </location>
</feature>
<dbReference type="PANTHER" id="PTHR42948:SF1">
    <property type="entry name" value="TRANSPORTER"/>
    <property type="match status" value="1"/>
</dbReference>
<dbReference type="CDD" id="cd10336">
    <property type="entry name" value="SLC6sbd_Tyt1-Like"/>
    <property type="match status" value="1"/>
</dbReference>
<feature type="transmembrane region" description="Helical" evidence="6">
    <location>
        <begin position="327"/>
        <end position="346"/>
    </location>
</feature>
<sequence length="480" mass="51654">MEQWSSKLGFLLAAIGSAVGIGNIWRFSAVLGQNGGGAYLVPFLIAVFLFALPLMVLELAVGRQYRTNVVTAFATVRPEFRILGWLLCATVFLVLSYYLVIAGWTVGYTLLSLSGDVVSFPEFTGSWLPVAFFLFTAVATGVIVSQGIQKGIERISVVLIPVSVGILVFLAIYGVTLPGFSEGVHYLFTPDFSVLADPLLWSAAFGQAFFSLSVGTGILLTYGSYVGKDQSLPISAVTITLADVFIALLSGIVIFPIVFSFGLVPTVGAELAFTTLPRAFAAMPGGILLAVAFFLVLFFASITSAISMLEVSVSAIRESLHWSRARATFLLTMGVIAAGLPSALSYSTMNLSFGGVRVLDFMDETVGTLGLPVAAVLLAVAFTWFVPAQMLEAEIGRRLSRVIYPLCRYVIPAVLIVTTAARLLSGYDFPDTRNLPGSEFIGTLLQAEGFFVIVGILIVAYYLFCRFRNCRLSGIICRRK</sequence>
<keyword evidence="2" id="KW-0813">Transport</keyword>
<keyword evidence="5 6" id="KW-0472">Membrane</keyword>
<accession>A0A0W8F413</accession>
<keyword evidence="3 6" id="KW-0812">Transmembrane</keyword>
<dbReference type="InterPro" id="IPR047218">
    <property type="entry name" value="YocR/YhdH-like"/>
</dbReference>
<feature type="transmembrane region" description="Helical" evidence="6">
    <location>
        <begin position="366"/>
        <end position="386"/>
    </location>
</feature>
<comment type="subcellular location">
    <subcellularLocation>
        <location evidence="1">Membrane</location>
        <topology evidence="1">Multi-pass membrane protein</topology>
    </subcellularLocation>
</comment>
<feature type="transmembrane region" description="Helical" evidence="6">
    <location>
        <begin position="234"/>
        <end position="259"/>
    </location>
</feature>
<gene>
    <name evidence="7" type="ORF">ASZ90_014704</name>
</gene>
<dbReference type="Pfam" id="PF00209">
    <property type="entry name" value="SNF"/>
    <property type="match status" value="2"/>
</dbReference>
<feature type="transmembrane region" description="Helical" evidence="6">
    <location>
        <begin position="82"/>
        <end position="106"/>
    </location>
</feature>
<protein>
    <submittedName>
        <fullName evidence="7">Putative sodium-dependent transporter</fullName>
    </submittedName>
</protein>
<feature type="transmembrane region" description="Helical" evidence="6">
    <location>
        <begin position="200"/>
        <end position="222"/>
    </location>
</feature>
<comment type="caution">
    <text evidence="7">The sequence shown here is derived from an EMBL/GenBank/DDBJ whole genome shotgun (WGS) entry which is preliminary data.</text>
</comment>
<evidence type="ECO:0000256" key="4">
    <source>
        <dbReference type="ARBA" id="ARBA00022989"/>
    </source>
</evidence>
<feature type="transmembrane region" description="Helical" evidence="6">
    <location>
        <begin position="444"/>
        <end position="464"/>
    </location>
</feature>
<feature type="transmembrane region" description="Helical" evidence="6">
    <location>
        <begin position="126"/>
        <end position="145"/>
    </location>
</feature>
<dbReference type="PROSITE" id="PS50267">
    <property type="entry name" value="NA_NEUROTRAN_SYMP_3"/>
    <property type="match status" value="1"/>
</dbReference>
<evidence type="ECO:0000256" key="2">
    <source>
        <dbReference type="ARBA" id="ARBA00022448"/>
    </source>
</evidence>
<evidence type="ECO:0000256" key="5">
    <source>
        <dbReference type="ARBA" id="ARBA00023136"/>
    </source>
</evidence>
<feature type="transmembrane region" description="Helical" evidence="6">
    <location>
        <begin position="36"/>
        <end position="61"/>
    </location>
</feature>
<dbReference type="PRINTS" id="PR00176">
    <property type="entry name" value="NANEUSMPORT"/>
</dbReference>
<dbReference type="NCBIfam" id="NF037979">
    <property type="entry name" value="Na_transp"/>
    <property type="match status" value="1"/>
</dbReference>
<dbReference type="InterPro" id="IPR000175">
    <property type="entry name" value="Na/ntran_symport"/>
</dbReference>
<dbReference type="EMBL" id="LNQE01001544">
    <property type="protein sequence ID" value="KUG15627.1"/>
    <property type="molecule type" value="Genomic_DNA"/>
</dbReference>
<dbReference type="GO" id="GO:0016020">
    <property type="term" value="C:membrane"/>
    <property type="evidence" value="ECO:0007669"/>
    <property type="project" value="UniProtKB-SubCell"/>
</dbReference>
<dbReference type="SUPFAM" id="SSF161070">
    <property type="entry name" value="SNF-like"/>
    <property type="match status" value="1"/>
</dbReference>
<evidence type="ECO:0000256" key="1">
    <source>
        <dbReference type="ARBA" id="ARBA00004141"/>
    </source>
</evidence>
<feature type="transmembrane region" description="Helical" evidence="6">
    <location>
        <begin position="157"/>
        <end position="180"/>
    </location>
</feature>
<dbReference type="InterPro" id="IPR037272">
    <property type="entry name" value="SNS_sf"/>
</dbReference>
<proteinExistence type="predicted"/>
<evidence type="ECO:0000313" key="7">
    <source>
        <dbReference type="EMBL" id="KUG15627.1"/>
    </source>
</evidence>